<dbReference type="GO" id="GO:0004252">
    <property type="term" value="F:serine-type endopeptidase activity"/>
    <property type="evidence" value="ECO:0007669"/>
    <property type="project" value="InterPro"/>
</dbReference>
<feature type="transmembrane region" description="Helical" evidence="12">
    <location>
        <begin position="12"/>
        <end position="32"/>
    </location>
</feature>
<evidence type="ECO:0000313" key="15">
    <source>
        <dbReference type="EMBL" id="CEI84026.1"/>
    </source>
</evidence>
<dbReference type="InterPro" id="IPR019533">
    <property type="entry name" value="Peptidase_S26"/>
</dbReference>
<comment type="subcellular location">
    <subcellularLocation>
        <location evidence="2">Cell membrane</location>
        <topology evidence="2">Single-pass type II membrane protein</topology>
    </subcellularLocation>
    <subcellularLocation>
        <location evidence="13">Membrane</location>
        <topology evidence="13">Single-pass type II membrane protein</topology>
    </subcellularLocation>
</comment>
<evidence type="ECO:0000313" key="16">
    <source>
        <dbReference type="Proteomes" id="UP000040453"/>
    </source>
</evidence>
<dbReference type="Proteomes" id="UP000040453">
    <property type="component" value="Unassembled WGS sequence"/>
</dbReference>
<comment type="catalytic activity">
    <reaction evidence="1 12">
        <text>Cleavage of hydrophobic, N-terminal signal or leader sequences from secreted and periplasmic proteins.</text>
        <dbReference type="EC" id="3.4.21.89"/>
    </reaction>
</comment>
<accession>A0A0A1MZ30</accession>
<organism evidence="15 16">
    <name type="scientific">Oceanobacillus oncorhynchi</name>
    <dbReference type="NCBI Taxonomy" id="545501"/>
    <lineage>
        <taxon>Bacteria</taxon>
        <taxon>Bacillati</taxon>
        <taxon>Bacillota</taxon>
        <taxon>Bacilli</taxon>
        <taxon>Bacillales</taxon>
        <taxon>Bacillaceae</taxon>
        <taxon>Oceanobacillus</taxon>
    </lineage>
</organism>
<proteinExistence type="inferred from homology"/>
<evidence type="ECO:0000259" key="14">
    <source>
        <dbReference type="Pfam" id="PF10502"/>
    </source>
</evidence>
<comment type="similarity">
    <text evidence="3 13">Belongs to the peptidase S26 family.</text>
</comment>
<feature type="domain" description="Peptidase S26" evidence="14">
    <location>
        <begin position="15"/>
        <end position="173"/>
    </location>
</feature>
<keyword evidence="7 12" id="KW-0812">Transmembrane</keyword>
<dbReference type="GO" id="GO:0009003">
    <property type="term" value="F:signal peptidase activity"/>
    <property type="evidence" value="ECO:0007669"/>
    <property type="project" value="UniProtKB-EC"/>
</dbReference>
<dbReference type="InterPro" id="IPR036286">
    <property type="entry name" value="LexA/Signal_pep-like_sf"/>
</dbReference>
<dbReference type="CDD" id="cd06530">
    <property type="entry name" value="S26_SPase_I"/>
    <property type="match status" value="1"/>
</dbReference>
<sequence length="182" mass="20817">MERSAIKKEFYLLCRIILFVVIGLFIVKNFLLAPSVVWGESMQPTFFDQDKIIVNKVASIDRFDVIVFQAPDSDNYYVKRVIGVPGDHIEYKSNTLYLNGEAVEESYLINDDSPAKMGFQTGNFTLEELTGYSIVPENTYFVLGDNRGNSNDSRFFGFLNEEAIIGEVTFRFYPFNNIGRPE</sequence>
<dbReference type="Gene3D" id="2.10.109.10">
    <property type="entry name" value="Umud Fragment, subunit A"/>
    <property type="match status" value="1"/>
</dbReference>
<evidence type="ECO:0000256" key="12">
    <source>
        <dbReference type="RuleBase" id="RU003993"/>
    </source>
</evidence>
<dbReference type="GO" id="GO:0006465">
    <property type="term" value="P:signal peptide processing"/>
    <property type="evidence" value="ECO:0007669"/>
    <property type="project" value="InterPro"/>
</dbReference>
<dbReference type="InterPro" id="IPR019758">
    <property type="entry name" value="Pept_S26A_signal_pept_1_CS"/>
</dbReference>
<evidence type="ECO:0000256" key="5">
    <source>
        <dbReference type="ARBA" id="ARBA00022475"/>
    </source>
</evidence>
<dbReference type="PROSITE" id="PS00501">
    <property type="entry name" value="SPASE_I_1"/>
    <property type="match status" value="1"/>
</dbReference>
<dbReference type="InterPro" id="IPR019757">
    <property type="entry name" value="Pept_S26A_signal_pept_1_Lys-AS"/>
</dbReference>
<dbReference type="InterPro" id="IPR000223">
    <property type="entry name" value="Pept_S26A_signal_pept_1"/>
</dbReference>
<evidence type="ECO:0000256" key="1">
    <source>
        <dbReference type="ARBA" id="ARBA00000677"/>
    </source>
</evidence>
<keyword evidence="16" id="KW-1185">Reference proteome</keyword>
<gene>
    <name evidence="15" type="primary">spsB</name>
    <name evidence="15" type="ORF">BN997_03959</name>
</gene>
<dbReference type="FunFam" id="2.10.109.10:FF:000008">
    <property type="entry name" value="Signal peptidase I"/>
    <property type="match status" value="1"/>
</dbReference>
<keyword evidence="8 12" id="KW-0378">Hydrolase</keyword>
<keyword evidence="9 12" id="KW-1133">Transmembrane helix</keyword>
<protein>
    <recommendedName>
        <fullName evidence="4 12">Signal peptidase I</fullName>
        <ecNumber evidence="4 12">3.4.21.89</ecNumber>
    </recommendedName>
</protein>
<dbReference type="OrthoDB" id="9802919at2"/>
<dbReference type="EC" id="3.4.21.89" evidence="4 12"/>
<keyword evidence="5" id="KW-1003">Cell membrane</keyword>
<feature type="active site" evidence="11">
    <location>
        <position position="41"/>
    </location>
</feature>
<evidence type="ECO:0000256" key="9">
    <source>
        <dbReference type="ARBA" id="ARBA00022989"/>
    </source>
</evidence>
<dbReference type="RefSeq" id="WP_042534594.1">
    <property type="nucleotide sequence ID" value="NZ_CAXOIH010000001.1"/>
</dbReference>
<keyword evidence="6 12" id="KW-0645">Protease</keyword>
<dbReference type="SUPFAM" id="SSF51306">
    <property type="entry name" value="LexA/Signal peptidase"/>
    <property type="match status" value="1"/>
</dbReference>
<dbReference type="PROSITE" id="PS00761">
    <property type="entry name" value="SPASE_I_3"/>
    <property type="match status" value="1"/>
</dbReference>
<dbReference type="EMBL" id="CDGG01000001">
    <property type="protein sequence ID" value="CEI84026.1"/>
    <property type="molecule type" value="Genomic_DNA"/>
</dbReference>
<dbReference type="NCBIfam" id="TIGR02227">
    <property type="entry name" value="sigpep_I_bact"/>
    <property type="match status" value="1"/>
</dbReference>
<evidence type="ECO:0000256" key="6">
    <source>
        <dbReference type="ARBA" id="ARBA00022670"/>
    </source>
</evidence>
<evidence type="ECO:0000256" key="11">
    <source>
        <dbReference type="PIRSR" id="PIRSR600223-1"/>
    </source>
</evidence>
<evidence type="ECO:0000256" key="8">
    <source>
        <dbReference type="ARBA" id="ARBA00022801"/>
    </source>
</evidence>
<dbReference type="STRING" id="545501.BN997_03959"/>
<dbReference type="PANTHER" id="PTHR43390">
    <property type="entry name" value="SIGNAL PEPTIDASE I"/>
    <property type="match status" value="1"/>
</dbReference>
<evidence type="ECO:0000256" key="7">
    <source>
        <dbReference type="ARBA" id="ARBA00022692"/>
    </source>
</evidence>
<reference evidence="15 16" key="1">
    <citation type="submission" date="2014-11" db="EMBL/GenBank/DDBJ databases">
        <authorList>
            <person name="Urmite Genomes Urmite Genomes"/>
        </authorList>
    </citation>
    <scope>NUCLEOTIDE SEQUENCE [LARGE SCALE GENOMIC DNA]</scope>
    <source>
        <strain evidence="15 16">Oc5</strain>
    </source>
</reference>
<keyword evidence="10 12" id="KW-0472">Membrane</keyword>
<dbReference type="GO" id="GO:0005886">
    <property type="term" value="C:plasma membrane"/>
    <property type="evidence" value="ECO:0007669"/>
    <property type="project" value="UniProtKB-SubCell"/>
</dbReference>
<evidence type="ECO:0000256" key="10">
    <source>
        <dbReference type="ARBA" id="ARBA00023136"/>
    </source>
</evidence>
<evidence type="ECO:0000256" key="4">
    <source>
        <dbReference type="ARBA" id="ARBA00013208"/>
    </source>
</evidence>
<dbReference type="InterPro" id="IPR019756">
    <property type="entry name" value="Pept_S26A_signal_pept_1_Ser-AS"/>
</dbReference>
<evidence type="ECO:0000256" key="2">
    <source>
        <dbReference type="ARBA" id="ARBA00004401"/>
    </source>
</evidence>
<feature type="active site" evidence="11">
    <location>
        <position position="79"/>
    </location>
</feature>
<evidence type="ECO:0000256" key="3">
    <source>
        <dbReference type="ARBA" id="ARBA00009370"/>
    </source>
</evidence>
<dbReference type="PRINTS" id="PR00727">
    <property type="entry name" value="LEADERPTASE"/>
</dbReference>
<dbReference type="PANTHER" id="PTHR43390:SF1">
    <property type="entry name" value="CHLOROPLAST PROCESSING PEPTIDASE"/>
    <property type="match status" value="1"/>
</dbReference>
<name>A0A0A1MZ30_9BACI</name>
<dbReference type="PROSITE" id="PS00760">
    <property type="entry name" value="SPASE_I_2"/>
    <property type="match status" value="1"/>
</dbReference>
<dbReference type="AlphaFoldDB" id="A0A0A1MZ30"/>
<evidence type="ECO:0000256" key="13">
    <source>
        <dbReference type="RuleBase" id="RU362042"/>
    </source>
</evidence>
<dbReference type="Pfam" id="PF10502">
    <property type="entry name" value="Peptidase_S26"/>
    <property type="match status" value="1"/>
</dbReference>